<dbReference type="AlphaFoldDB" id="A0AAQ3RIX7"/>
<protein>
    <submittedName>
        <fullName evidence="1">Uncharacterized protein</fullName>
    </submittedName>
</protein>
<dbReference type="Proteomes" id="UP001374535">
    <property type="component" value="Chromosome 10"/>
</dbReference>
<proteinExistence type="predicted"/>
<organism evidence="1 2">
    <name type="scientific">Vigna mungo</name>
    <name type="common">Black gram</name>
    <name type="synonym">Phaseolus mungo</name>
    <dbReference type="NCBI Taxonomy" id="3915"/>
    <lineage>
        <taxon>Eukaryota</taxon>
        <taxon>Viridiplantae</taxon>
        <taxon>Streptophyta</taxon>
        <taxon>Embryophyta</taxon>
        <taxon>Tracheophyta</taxon>
        <taxon>Spermatophyta</taxon>
        <taxon>Magnoliopsida</taxon>
        <taxon>eudicotyledons</taxon>
        <taxon>Gunneridae</taxon>
        <taxon>Pentapetalae</taxon>
        <taxon>rosids</taxon>
        <taxon>fabids</taxon>
        <taxon>Fabales</taxon>
        <taxon>Fabaceae</taxon>
        <taxon>Papilionoideae</taxon>
        <taxon>50 kb inversion clade</taxon>
        <taxon>NPAAA clade</taxon>
        <taxon>indigoferoid/millettioid clade</taxon>
        <taxon>Phaseoleae</taxon>
        <taxon>Vigna</taxon>
    </lineage>
</organism>
<gene>
    <name evidence="1" type="ORF">V8G54_033391</name>
</gene>
<keyword evidence="2" id="KW-1185">Reference proteome</keyword>
<reference evidence="1 2" key="1">
    <citation type="journal article" date="2023" name="Life. Sci Alliance">
        <title>Evolutionary insights into 3D genome organization and epigenetic landscape of Vigna mungo.</title>
        <authorList>
            <person name="Junaid A."/>
            <person name="Singh B."/>
            <person name="Bhatia S."/>
        </authorList>
    </citation>
    <scope>NUCLEOTIDE SEQUENCE [LARGE SCALE GENOMIC DNA]</scope>
    <source>
        <strain evidence="1">Urdbean</strain>
    </source>
</reference>
<name>A0AAQ3RIX7_VIGMU</name>
<evidence type="ECO:0000313" key="1">
    <source>
        <dbReference type="EMBL" id="WVY94303.1"/>
    </source>
</evidence>
<evidence type="ECO:0000313" key="2">
    <source>
        <dbReference type="Proteomes" id="UP001374535"/>
    </source>
</evidence>
<accession>A0AAQ3RIX7</accession>
<dbReference type="EMBL" id="CP144691">
    <property type="protein sequence ID" value="WVY94303.1"/>
    <property type="molecule type" value="Genomic_DNA"/>
</dbReference>
<sequence>MWSGSFRTWLGSLTKFRRWQGAKAIWQGPYRAMAVLLSDSVEFTAVALLYISLEFPNKSTKVLQTLIMGKEVYLQHLCKTNYLCSRWLERRGRFQRFFVDLNMIFELPFIFTEVFVLNEEMCSDIVKEVFDGHYNGIVKKNFQKECLSHLVEKEALVAMVVEQEDSIIKLEKVIKKLEMFVAENRQRKVEDSYTPFHKSNLVNLDHDIKVMVTQSYNQRGVDDLVEKDIDKQKFDLYTCLKGQPRKHVKSVVLITPWTRLSRKNHRPIE</sequence>